<protein>
    <recommendedName>
        <fullName evidence="3">Alpha/beta hydrolase</fullName>
    </recommendedName>
</protein>
<gene>
    <name evidence="1" type="ORF">NCTC11112_00524</name>
</gene>
<evidence type="ECO:0000313" key="1">
    <source>
        <dbReference type="EMBL" id="STG50126.1"/>
    </source>
</evidence>
<dbReference type="InterPro" id="IPR029058">
    <property type="entry name" value="AB_hydrolase_fold"/>
</dbReference>
<dbReference type="Proteomes" id="UP000254817">
    <property type="component" value="Unassembled WGS sequence"/>
</dbReference>
<reference evidence="1 2" key="1">
    <citation type="submission" date="2018-06" db="EMBL/GenBank/DDBJ databases">
        <authorList>
            <consortium name="Pathogen Informatics"/>
            <person name="Doyle S."/>
        </authorList>
    </citation>
    <scope>NUCLEOTIDE SEQUENCE [LARGE SCALE GENOMIC DNA]</scope>
    <source>
        <strain evidence="1 2">NCTC11112</strain>
    </source>
</reference>
<organism evidence="1 2">
    <name type="scientific">Escherichia coli</name>
    <dbReference type="NCBI Taxonomy" id="562"/>
    <lineage>
        <taxon>Bacteria</taxon>
        <taxon>Pseudomonadati</taxon>
        <taxon>Pseudomonadota</taxon>
        <taxon>Gammaproteobacteria</taxon>
        <taxon>Enterobacterales</taxon>
        <taxon>Enterobacteriaceae</taxon>
        <taxon>Escherichia</taxon>
    </lineage>
</organism>
<accession>A0A376MI33</accession>
<evidence type="ECO:0000313" key="2">
    <source>
        <dbReference type="Proteomes" id="UP000254817"/>
    </source>
</evidence>
<name>A0A376MI33_ECOLX</name>
<dbReference type="AlphaFoldDB" id="A0A376MI33"/>
<evidence type="ECO:0008006" key="3">
    <source>
        <dbReference type="Google" id="ProtNLM"/>
    </source>
</evidence>
<sequence>MNNIIFEDDDLLIMISNYCKENKHAVICFSPRIANVPEQVIDSNLAFSKVFFDKYPFTGIYIIPKWNHWYETENFDKAILAINNYTNLQDIWTYGVSMGAYGAMRYAEQLNASGTISICPQASINKHLIPFEKRWGTELAKLNISENWMKLHKLAKNTYVFYDSKYIPDKRHVDLLKDNYSFITEVKVDFAETCCCRCST</sequence>
<proteinExistence type="predicted"/>
<dbReference type="EMBL" id="UGAW01000001">
    <property type="protein sequence ID" value="STG50126.1"/>
    <property type="molecule type" value="Genomic_DNA"/>
</dbReference>
<dbReference type="SUPFAM" id="SSF53474">
    <property type="entry name" value="alpha/beta-Hydrolases"/>
    <property type="match status" value="1"/>
</dbReference>